<evidence type="ECO:0000313" key="1">
    <source>
        <dbReference type="EMBL" id="KAA3487936.1"/>
    </source>
</evidence>
<comment type="caution">
    <text evidence="1">The sequence shown here is derived from an EMBL/GenBank/DDBJ whole genome shotgun (WGS) entry which is preliminary data.</text>
</comment>
<dbReference type="OrthoDB" id="2431547at2759"/>
<name>A0A5B6X2W4_9ROSI</name>
<dbReference type="GO" id="GO:0003964">
    <property type="term" value="F:RNA-directed DNA polymerase activity"/>
    <property type="evidence" value="ECO:0007669"/>
    <property type="project" value="UniProtKB-KW"/>
</dbReference>
<dbReference type="InterPro" id="IPR043502">
    <property type="entry name" value="DNA/RNA_pol_sf"/>
</dbReference>
<dbReference type="InterPro" id="IPR043128">
    <property type="entry name" value="Rev_trsase/Diguanyl_cyclase"/>
</dbReference>
<keyword evidence="1" id="KW-0548">Nucleotidyltransferase</keyword>
<proteinExistence type="predicted"/>
<evidence type="ECO:0000313" key="2">
    <source>
        <dbReference type="Proteomes" id="UP000325315"/>
    </source>
</evidence>
<gene>
    <name evidence="1" type="ORF">EPI10_031727</name>
</gene>
<dbReference type="Proteomes" id="UP000325315">
    <property type="component" value="Unassembled WGS sequence"/>
</dbReference>
<reference evidence="2" key="1">
    <citation type="journal article" date="2019" name="Plant Biotechnol. J.">
        <title>Genome sequencing of the Australian wild diploid species Gossypium australe highlights disease resistance and delayed gland morphogenesis.</title>
        <authorList>
            <person name="Cai Y."/>
            <person name="Cai X."/>
            <person name="Wang Q."/>
            <person name="Wang P."/>
            <person name="Zhang Y."/>
            <person name="Cai C."/>
            <person name="Xu Y."/>
            <person name="Wang K."/>
            <person name="Zhou Z."/>
            <person name="Wang C."/>
            <person name="Geng S."/>
            <person name="Li B."/>
            <person name="Dong Q."/>
            <person name="Hou Y."/>
            <person name="Wang H."/>
            <person name="Ai P."/>
            <person name="Liu Z."/>
            <person name="Yi F."/>
            <person name="Sun M."/>
            <person name="An G."/>
            <person name="Cheng J."/>
            <person name="Zhang Y."/>
            <person name="Shi Q."/>
            <person name="Xie Y."/>
            <person name="Shi X."/>
            <person name="Chang Y."/>
            <person name="Huang F."/>
            <person name="Chen Y."/>
            <person name="Hong S."/>
            <person name="Mi L."/>
            <person name="Sun Q."/>
            <person name="Zhang L."/>
            <person name="Zhou B."/>
            <person name="Peng R."/>
            <person name="Zhang X."/>
            <person name="Liu F."/>
        </authorList>
    </citation>
    <scope>NUCLEOTIDE SEQUENCE [LARGE SCALE GENOMIC DNA]</scope>
    <source>
        <strain evidence="2">cv. PA1801</strain>
    </source>
</reference>
<accession>A0A5B6X2W4</accession>
<keyword evidence="1" id="KW-0808">Transferase</keyword>
<sequence length="73" mass="8880">MNKDGTMIMCVDYRQLNKFRIDDLFDKFQGLLVFSKIDFRSRYHQLRVKEADVPKTTIRTRYNHYEFLLCLLA</sequence>
<keyword evidence="1" id="KW-0695">RNA-directed DNA polymerase</keyword>
<dbReference type="SUPFAM" id="SSF56672">
    <property type="entry name" value="DNA/RNA polymerases"/>
    <property type="match status" value="1"/>
</dbReference>
<dbReference type="Gene3D" id="3.10.10.10">
    <property type="entry name" value="HIV Type 1 Reverse Transcriptase, subunit A, domain 1"/>
    <property type="match status" value="1"/>
</dbReference>
<dbReference type="EMBL" id="SMMG02000001">
    <property type="protein sequence ID" value="KAA3487936.1"/>
    <property type="molecule type" value="Genomic_DNA"/>
</dbReference>
<dbReference type="PANTHER" id="PTHR24559:SF444">
    <property type="entry name" value="REVERSE TRANSCRIPTASE DOMAIN-CONTAINING PROTEIN"/>
    <property type="match status" value="1"/>
</dbReference>
<dbReference type="Gene3D" id="3.30.70.270">
    <property type="match status" value="1"/>
</dbReference>
<protein>
    <submittedName>
        <fullName evidence="1">RNA-directed DNA polymerase-like protein</fullName>
    </submittedName>
</protein>
<dbReference type="PANTHER" id="PTHR24559">
    <property type="entry name" value="TRANSPOSON TY3-I GAG-POL POLYPROTEIN"/>
    <property type="match status" value="1"/>
</dbReference>
<dbReference type="InterPro" id="IPR053134">
    <property type="entry name" value="RNA-dir_DNA_polymerase"/>
</dbReference>
<keyword evidence="2" id="KW-1185">Reference proteome</keyword>
<dbReference type="AlphaFoldDB" id="A0A5B6X2W4"/>
<organism evidence="1 2">
    <name type="scientific">Gossypium australe</name>
    <dbReference type="NCBI Taxonomy" id="47621"/>
    <lineage>
        <taxon>Eukaryota</taxon>
        <taxon>Viridiplantae</taxon>
        <taxon>Streptophyta</taxon>
        <taxon>Embryophyta</taxon>
        <taxon>Tracheophyta</taxon>
        <taxon>Spermatophyta</taxon>
        <taxon>Magnoliopsida</taxon>
        <taxon>eudicotyledons</taxon>
        <taxon>Gunneridae</taxon>
        <taxon>Pentapetalae</taxon>
        <taxon>rosids</taxon>
        <taxon>malvids</taxon>
        <taxon>Malvales</taxon>
        <taxon>Malvaceae</taxon>
        <taxon>Malvoideae</taxon>
        <taxon>Gossypium</taxon>
    </lineage>
</organism>